<dbReference type="InterPro" id="IPR004256">
    <property type="entry name" value="DUF234"/>
</dbReference>
<dbReference type="EMBL" id="FPHD01000049">
    <property type="protein sequence ID" value="SFV59273.1"/>
    <property type="molecule type" value="Genomic_DNA"/>
</dbReference>
<dbReference type="AlphaFoldDB" id="A0A1W1C0J2"/>
<dbReference type="Pfam" id="PF03008">
    <property type="entry name" value="DUF234"/>
    <property type="match status" value="1"/>
</dbReference>
<organism evidence="2">
    <name type="scientific">hydrothermal vent metagenome</name>
    <dbReference type="NCBI Taxonomy" id="652676"/>
    <lineage>
        <taxon>unclassified sequences</taxon>
        <taxon>metagenomes</taxon>
        <taxon>ecological metagenomes</taxon>
    </lineage>
</organism>
<evidence type="ECO:0000259" key="1">
    <source>
        <dbReference type="Pfam" id="PF03008"/>
    </source>
</evidence>
<gene>
    <name evidence="2" type="ORF">MNB_SV-8-278</name>
</gene>
<evidence type="ECO:0000313" key="2">
    <source>
        <dbReference type="EMBL" id="SFV59273.1"/>
    </source>
</evidence>
<reference evidence="2" key="1">
    <citation type="submission" date="2016-10" db="EMBL/GenBank/DDBJ databases">
        <authorList>
            <person name="de Groot N.N."/>
        </authorList>
    </citation>
    <scope>NUCLEOTIDE SEQUENCE</scope>
</reference>
<proteinExistence type="predicted"/>
<feature type="domain" description="DUF234" evidence="1">
    <location>
        <begin position="146"/>
        <end position="235"/>
    </location>
</feature>
<dbReference type="PANTHER" id="PTHR34704">
    <property type="entry name" value="ATPASE"/>
    <property type="match status" value="1"/>
</dbReference>
<name>A0A1W1C0J2_9ZZZZ</name>
<accession>A0A1W1C0J2</accession>
<dbReference type="PANTHER" id="PTHR34704:SF1">
    <property type="entry name" value="ATPASE"/>
    <property type="match status" value="1"/>
</dbReference>
<protein>
    <recommendedName>
        <fullName evidence="1">DUF234 domain-containing protein</fullName>
    </recommendedName>
</protein>
<sequence length="308" mass="35178">MAKHPTLLQHFRSFAYQNNIKEFDTALEYFTVFGGTGWDVDVSKSLDGLIEEKILGNYEPIHNSITRYTHGNALYHMLLSIIALGEEYEDGIFKKARVGRDKGEEAMDYLAMKSLLKFDLSVEKPLHESDGKSDRILFDLPFMRFWFAMVSPNYKSISSGDFSEFSQKWQQLKGNFSILLSNLLVRELVTQSFAQKFADDTIVSIGSYYDKHTHIELLAKRKSGKLLAGACKYSQKPAKPNMLEILKQKCKKAELDVSDYVLFSKNGFDPEVEEMKEGNVTLLSATHLSSILDDLSKDDLLAYKNRKY</sequence>